<proteinExistence type="predicted"/>
<feature type="domain" description="Glycosyltransferase 2-like" evidence="1">
    <location>
        <begin position="414"/>
        <end position="605"/>
    </location>
</feature>
<gene>
    <name evidence="2" type="ORF">CTEN210_15694</name>
</gene>
<evidence type="ECO:0000313" key="2">
    <source>
        <dbReference type="EMBL" id="GFH59218.1"/>
    </source>
</evidence>
<evidence type="ECO:0000313" key="3">
    <source>
        <dbReference type="Proteomes" id="UP001054902"/>
    </source>
</evidence>
<dbReference type="Proteomes" id="UP001054902">
    <property type="component" value="Unassembled WGS sequence"/>
</dbReference>
<keyword evidence="3" id="KW-1185">Reference proteome</keyword>
<dbReference type="InterPro" id="IPR029044">
    <property type="entry name" value="Nucleotide-diphossugar_trans"/>
</dbReference>
<evidence type="ECO:0000259" key="1">
    <source>
        <dbReference type="Pfam" id="PF00535"/>
    </source>
</evidence>
<dbReference type="InterPro" id="IPR001173">
    <property type="entry name" value="Glyco_trans_2-like"/>
</dbReference>
<sequence length="803" mass="90779">MDPPGTRLRISNTLSADEIMFQEETDGSAILGLIGAYIGNEENDHYSTSENAAPVETDTVEDDNNVSVAASSVLDMMYSVIIFSKDRPWQLSELLRSMELEKIHQYQLNISIKIILFASNTDFQKGYERVKEMNQNYDIDWLYEERNGGDNTFSNLLENAVQYSSSSATKEEEEKSLTMFLTDDCILLKPIYEIIRTARSVLYEHKDCENIITFVTRLHIGISYCQTKGVPSPIPRSHLQYAQSEGDIDSFYYPLKYGQQDFAYPFDLSGGIYRRDVLSSIFEDMRKFHSSDGVGFQKDNGYNHPNKLEINGNKALSRLNYLGKEAISFPSEPLLRILAINRVQDVFEAPIATSDQDSLDAVSLLPYIYENKHLDLKRYQRLSYNTSHIGDTFVSCKDENLSVKRNANSSFAVSVLIPVHVGPRKAAGLAMKSILEQTLEDGSDSILPLQVVIVDDRCEDGSISEMISTAKSTSKETRIRDFRSTDKQNTRKRSGRVCIDIVKSPSPGIAQALNFGLKHCEADLVARMDADDVMNRGHIRAQVEHLLENNNTAVIGSSCAIFAETNAKTFKSIVLPFDLSSKRYNLLRLSCQPTDPCFVAWCMIFSCVITHASVVFRKQMILQVGGYNEKEGASCSEDYDLWLRLLSKSEDITCIKSLPRIGIFHRKHPKASKVVRQNKESDHASFRYLQHIFDLPLDDVKEKSLFVLRNPKESDPLLLNDAAEFLGDIESQFLTKYKEQLTENEVKLIQLDTGNRIAELATLSIDSAKGKPGRAWEMWCNRCPEANIERLALLMKYGSSEML</sequence>
<comment type="caution">
    <text evidence="2">The sequence shown here is derived from an EMBL/GenBank/DDBJ whole genome shotgun (WGS) entry which is preliminary data.</text>
</comment>
<dbReference type="Pfam" id="PF00535">
    <property type="entry name" value="Glycos_transf_2"/>
    <property type="match status" value="1"/>
</dbReference>
<dbReference type="PANTHER" id="PTHR22916">
    <property type="entry name" value="GLYCOSYLTRANSFERASE"/>
    <property type="match status" value="1"/>
</dbReference>
<protein>
    <recommendedName>
        <fullName evidence="1">Glycosyltransferase 2-like domain-containing protein</fullName>
    </recommendedName>
</protein>
<accession>A0AAD3D7L7</accession>
<dbReference type="EMBL" id="BLLK01000062">
    <property type="protein sequence ID" value="GFH59218.1"/>
    <property type="molecule type" value="Genomic_DNA"/>
</dbReference>
<organism evidence="2 3">
    <name type="scientific">Chaetoceros tenuissimus</name>
    <dbReference type="NCBI Taxonomy" id="426638"/>
    <lineage>
        <taxon>Eukaryota</taxon>
        <taxon>Sar</taxon>
        <taxon>Stramenopiles</taxon>
        <taxon>Ochrophyta</taxon>
        <taxon>Bacillariophyta</taxon>
        <taxon>Coscinodiscophyceae</taxon>
        <taxon>Chaetocerotophycidae</taxon>
        <taxon>Chaetocerotales</taxon>
        <taxon>Chaetocerotaceae</taxon>
        <taxon>Chaetoceros</taxon>
    </lineage>
</organism>
<dbReference type="AlphaFoldDB" id="A0AAD3D7L7"/>
<name>A0AAD3D7L7_9STRA</name>
<dbReference type="GO" id="GO:0016758">
    <property type="term" value="F:hexosyltransferase activity"/>
    <property type="evidence" value="ECO:0007669"/>
    <property type="project" value="UniProtKB-ARBA"/>
</dbReference>
<reference evidence="2 3" key="1">
    <citation type="journal article" date="2021" name="Sci. Rep.">
        <title>The genome of the diatom Chaetoceros tenuissimus carries an ancient integrated fragment of an extant virus.</title>
        <authorList>
            <person name="Hongo Y."/>
            <person name="Kimura K."/>
            <person name="Takaki Y."/>
            <person name="Yoshida Y."/>
            <person name="Baba S."/>
            <person name="Kobayashi G."/>
            <person name="Nagasaki K."/>
            <person name="Hano T."/>
            <person name="Tomaru Y."/>
        </authorList>
    </citation>
    <scope>NUCLEOTIDE SEQUENCE [LARGE SCALE GENOMIC DNA]</scope>
    <source>
        <strain evidence="2 3">NIES-3715</strain>
    </source>
</reference>
<dbReference type="SUPFAM" id="SSF53448">
    <property type="entry name" value="Nucleotide-diphospho-sugar transferases"/>
    <property type="match status" value="1"/>
</dbReference>
<dbReference type="PANTHER" id="PTHR22916:SF3">
    <property type="entry name" value="UDP-GLCNAC:BETAGAL BETA-1,3-N-ACETYLGLUCOSAMINYLTRANSFERASE-LIKE PROTEIN 1"/>
    <property type="match status" value="1"/>
</dbReference>
<dbReference type="Gene3D" id="3.90.550.10">
    <property type="entry name" value="Spore Coat Polysaccharide Biosynthesis Protein SpsA, Chain A"/>
    <property type="match status" value="1"/>
</dbReference>